<dbReference type="Pfam" id="PF10551">
    <property type="entry name" value="MULE"/>
    <property type="match status" value="1"/>
</dbReference>
<feature type="domain" description="MULE transposase" evidence="1">
    <location>
        <begin position="110"/>
        <end position="164"/>
    </location>
</feature>
<reference evidence="2" key="1">
    <citation type="submission" date="2021-07" db="EMBL/GenBank/DDBJ databases">
        <authorList>
            <person name="Catto M.A."/>
            <person name="Jacobson A."/>
            <person name="Kennedy G."/>
            <person name="Labadie P."/>
            <person name="Hunt B.G."/>
            <person name="Srinivasan R."/>
        </authorList>
    </citation>
    <scope>NUCLEOTIDE SEQUENCE</scope>
    <source>
        <strain evidence="2">PL_HMW_Pooled</strain>
        <tissue evidence="2">Head</tissue>
    </source>
</reference>
<gene>
    <name evidence="2" type="ORF">KUF71_002252</name>
</gene>
<proteinExistence type="predicted"/>
<feature type="non-terminal residue" evidence="2">
    <location>
        <position position="1"/>
    </location>
</feature>
<evidence type="ECO:0000313" key="2">
    <source>
        <dbReference type="EMBL" id="KAK3923858.1"/>
    </source>
</evidence>
<sequence length="366" mass="41566">YHLEVQKRVSITRMRPAMQRVRKILYPDPPGSLAALAEVLRNNPLITMTKDGRDNIYGASVTAADGSQSIIFTSRRVIEYASINCQWLFGDGTFLSLPAIPTLTAASQRRKESAYDAVLQTIKAFMSGGENVTNVVTDFEVAQQNSWANTFPHAKLQGCFFHMVRAFVRYAKEELHLTAHLRVIDGLVRRFIRLCCAIPLLPQKWLLKGLGVVMGEARQEGNRTYRLLRPFFEYIFTNWINQRQKKYLMSVYGSLHRTNNTCESHHRQLNKFIQVAHPNVYDFNEALVSIEESTWINSQAFLDGIRVGRSRKATSIANDIRLRRLARDLSAATGLVGAALEDRILRNLHAAAYTFARAYDNAVQND</sequence>
<name>A0AAE1HMG2_9NEOP</name>
<dbReference type="EMBL" id="JAHWGI010001155">
    <property type="protein sequence ID" value="KAK3923858.1"/>
    <property type="molecule type" value="Genomic_DNA"/>
</dbReference>
<dbReference type="Proteomes" id="UP001219518">
    <property type="component" value="Unassembled WGS sequence"/>
</dbReference>
<reference evidence="2" key="2">
    <citation type="journal article" date="2023" name="BMC Genomics">
        <title>Pest status, molecular evolution, and epigenetic factors derived from the genome assembly of Frankliniella fusca, a thysanopteran phytovirus vector.</title>
        <authorList>
            <person name="Catto M.A."/>
            <person name="Labadie P.E."/>
            <person name="Jacobson A.L."/>
            <person name="Kennedy G.G."/>
            <person name="Srinivasan R."/>
            <person name="Hunt B.G."/>
        </authorList>
    </citation>
    <scope>NUCLEOTIDE SEQUENCE</scope>
    <source>
        <strain evidence="2">PL_HMW_Pooled</strain>
    </source>
</reference>
<evidence type="ECO:0000259" key="1">
    <source>
        <dbReference type="Pfam" id="PF10551"/>
    </source>
</evidence>
<comment type="caution">
    <text evidence="2">The sequence shown here is derived from an EMBL/GenBank/DDBJ whole genome shotgun (WGS) entry which is preliminary data.</text>
</comment>
<protein>
    <submittedName>
        <fullName evidence="2">ATP synthase epsilon chain</fullName>
    </submittedName>
</protein>
<accession>A0AAE1HMG2</accession>
<dbReference type="AlphaFoldDB" id="A0AAE1HMG2"/>
<evidence type="ECO:0000313" key="3">
    <source>
        <dbReference type="Proteomes" id="UP001219518"/>
    </source>
</evidence>
<keyword evidence="3" id="KW-1185">Reference proteome</keyword>
<dbReference type="InterPro" id="IPR018289">
    <property type="entry name" value="MULE_transposase_dom"/>
</dbReference>
<organism evidence="2 3">
    <name type="scientific">Frankliniella fusca</name>
    <dbReference type="NCBI Taxonomy" id="407009"/>
    <lineage>
        <taxon>Eukaryota</taxon>
        <taxon>Metazoa</taxon>
        <taxon>Ecdysozoa</taxon>
        <taxon>Arthropoda</taxon>
        <taxon>Hexapoda</taxon>
        <taxon>Insecta</taxon>
        <taxon>Pterygota</taxon>
        <taxon>Neoptera</taxon>
        <taxon>Paraneoptera</taxon>
        <taxon>Thysanoptera</taxon>
        <taxon>Terebrantia</taxon>
        <taxon>Thripoidea</taxon>
        <taxon>Thripidae</taxon>
        <taxon>Frankliniella</taxon>
    </lineage>
</organism>